<dbReference type="EMBL" id="PFVG01000112">
    <property type="protein sequence ID" value="PJA91690.1"/>
    <property type="molecule type" value="Genomic_DNA"/>
</dbReference>
<keyword evidence="2" id="KW-0812">Transmembrane</keyword>
<proteinExistence type="predicted"/>
<keyword evidence="2" id="KW-1133">Transmembrane helix</keyword>
<gene>
    <name evidence="3" type="ORF">CO134_04095</name>
</gene>
<organism evidence="3 4">
    <name type="scientific">Candidatus Kuenenbacteria bacterium CG_4_9_14_3_um_filter_39_14</name>
    <dbReference type="NCBI Taxonomy" id="1974616"/>
    <lineage>
        <taxon>Bacteria</taxon>
        <taxon>Candidatus Kueneniibacteriota</taxon>
    </lineage>
</organism>
<accession>A0A2M7Z7Z1</accession>
<evidence type="ECO:0000313" key="4">
    <source>
        <dbReference type="Proteomes" id="UP000229569"/>
    </source>
</evidence>
<dbReference type="Proteomes" id="UP000229569">
    <property type="component" value="Unassembled WGS sequence"/>
</dbReference>
<evidence type="ECO:0000256" key="1">
    <source>
        <dbReference type="SAM" id="MobiDB-lite"/>
    </source>
</evidence>
<feature type="region of interest" description="Disordered" evidence="1">
    <location>
        <begin position="55"/>
        <end position="74"/>
    </location>
</feature>
<feature type="compositionally biased region" description="Basic and acidic residues" evidence="1">
    <location>
        <begin position="55"/>
        <end position="67"/>
    </location>
</feature>
<feature type="transmembrane region" description="Helical" evidence="2">
    <location>
        <begin position="158"/>
        <end position="181"/>
    </location>
</feature>
<protein>
    <submittedName>
        <fullName evidence="3">Uncharacterized protein</fullName>
    </submittedName>
</protein>
<keyword evidence="2" id="KW-0472">Membrane</keyword>
<sequence>MKTIGLVFIGFVAIAAAWFAYDPMQTSVIHWVAAGVCLAALVGIIIILAAGRQPRPKETKPKSKGNDDGNGEDEGDWLAKIYAIGDRVRWPRPTTRPTASLAKPKKKYGWVILQTVFVIIAVADVVATHGWFSFYWLAPLLVLVIQGVKNGNTILGQFLIFGGPIFSGSIKLLWAGIWGIMTLAKFL</sequence>
<dbReference type="AlphaFoldDB" id="A0A2M7Z7Z1"/>
<name>A0A2M7Z7Z1_9BACT</name>
<feature type="transmembrane region" description="Helical" evidence="2">
    <location>
        <begin position="110"/>
        <end position="138"/>
    </location>
</feature>
<evidence type="ECO:0000256" key="2">
    <source>
        <dbReference type="SAM" id="Phobius"/>
    </source>
</evidence>
<evidence type="ECO:0000313" key="3">
    <source>
        <dbReference type="EMBL" id="PJA91690.1"/>
    </source>
</evidence>
<comment type="caution">
    <text evidence="3">The sequence shown here is derived from an EMBL/GenBank/DDBJ whole genome shotgun (WGS) entry which is preliminary data.</text>
</comment>
<feature type="transmembrane region" description="Helical" evidence="2">
    <location>
        <begin position="29"/>
        <end position="50"/>
    </location>
</feature>
<reference evidence="4" key="1">
    <citation type="submission" date="2017-09" db="EMBL/GenBank/DDBJ databases">
        <title>Depth-based differentiation of microbial function through sediment-hosted aquifers and enrichment of novel symbionts in the deep terrestrial subsurface.</title>
        <authorList>
            <person name="Probst A.J."/>
            <person name="Ladd B."/>
            <person name="Jarett J.K."/>
            <person name="Geller-Mcgrath D.E."/>
            <person name="Sieber C.M.K."/>
            <person name="Emerson J.B."/>
            <person name="Anantharaman K."/>
            <person name="Thomas B.C."/>
            <person name="Malmstrom R."/>
            <person name="Stieglmeier M."/>
            <person name="Klingl A."/>
            <person name="Woyke T."/>
            <person name="Ryan C.M."/>
            <person name="Banfield J.F."/>
        </authorList>
    </citation>
    <scope>NUCLEOTIDE SEQUENCE [LARGE SCALE GENOMIC DNA]</scope>
</reference>